<dbReference type="GeneID" id="109021605"/>
<evidence type="ECO:0000256" key="2">
    <source>
        <dbReference type="ARBA" id="ARBA00022448"/>
    </source>
</evidence>
<keyword evidence="6" id="KW-0472">Membrane</keyword>
<dbReference type="InterPro" id="IPR022357">
    <property type="entry name" value="MIP_CS"/>
</dbReference>
<name>A0A2I4HUH6_JUGRE</name>
<reference evidence="10" key="1">
    <citation type="submission" date="2025-08" db="UniProtKB">
        <authorList>
            <consortium name="RefSeq"/>
        </authorList>
    </citation>
    <scope>IDENTIFICATION</scope>
    <source>
        <tissue evidence="10">Leaves</tissue>
    </source>
</reference>
<dbReference type="OrthoDB" id="3222at2759"/>
<accession>A0A2I4HUH6</accession>
<dbReference type="PANTHER" id="PTHR45665:SF27">
    <property type="entry name" value="AQUAPORIN TIP5-1-RELATED"/>
    <property type="match status" value="1"/>
</dbReference>
<evidence type="ECO:0000313" key="9">
    <source>
        <dbReference type="Proteomes" id="UP000235220"/>
    </source>
</evidence>
<dbReference type="GO" id="GO:0015250">
    <property type="term" value="F:water channel activity"/>
    <property type="evidence" value="ECO:0000318"/>
    <property type="project" value="GO_Central"/>
</dbReference>
<dbReference type="RefSeq" id="XP_018859804.1">
    <property type="nucleotide sequence ID" value="XM_019004259.2"/>
</dbReference>
<proteinExistence type="inferred from homology"/>
<dbReference type="STRING" id="51240.A0A2I4HUH6"/>
<evidence type="ECO:0000256" key="6">
    <source>
        <dbReference type="ARBA" id="ARBA00023136"/>
    </source>
</evidence>
<dbReference type="PRINTS" id="PR00783">
    <property type="entry name" value="MINTRINSICP"/>
</dbReference>
<evidence type="ECO:0000256" key="5">
    <source>
        <dbReference type="ARBA" id="ARBA00022989"/>
    </source>
</evidence>
<evidence type="ECO:0000256" key="4">
    <source>
        <dbReference type="ARBA" id="ARBA00022737"/>
    </source>
</evidence>
<dbReference type="AlphaFoldDB" id="A0A2I4HUH6"/>
<dbReference type="Pfam" id="PF00230">
    <property type="entry name" value="MIP"/>
    <property type="match status" value="1"/>
</dbReference>
<sequence>MARTVLAARFEQSVTANALRSYLAEFISTFFFVFSVLGSATSSRKLMPDATSDPSSLVLVAIANALALSSVVYIAANISGGHVNPAVTFGMAVGGHISVPTALFYWVSQMLASVMASLLLKMTLVGMHVPTYTIAEEMTGFGASLLEGVLTFALAYTVYAAGDVRRGAQGAIGPLAIGFMAGASVLVAGPFSGGSMNPACAFGSAVTAGSFKNQAVYWIGPLIGAAVAGLIYDNVVFPNDQETDSIRGIPDGVV</sequence>
<evidence type="ECO:0000256" key="7">
    <source>
        <dbReference type="ARBA" id="ARBA00038477"/>
    </source>
</evidence>
<dbReference type="InterPro" id="IPR023271">
    <property type="entry name" value="Aquaporin-like"/>
</dbReference>
<dbReference type="PANTHER" id="PTHR45665">
    <property type="entry name" value="AQUAPORIN-8"/>
    <property type="match status" value="1"/>
</dbReference>
<dbReference type="GO" id="GO:0016020">
    <property type="term" value="C:membrane"/>
    <property type="evidence" value="ECO:0000318"/>
    <property type="project" value="GO_Central"/>
</dbReference>
<dbReference type="GO" id="GO:0006833">
    <property type="term" value="P:water transport"/>
    <property type="evidence" value="ECO:0000318"/>
    <property type="project" value="GO_Central"/>
</dbReference>
<comment type="similarity">
    <text evidence="7">Belongs to the MIP/aquaporin (TC 1.A.8) family. TIP (TC 1.A.8.10) subfamily.</text>
</comment>
<dbReference type="KEGG" id="jre:109021605"/>
<dbReference type="SUPFAM" id="SSF81338">
    <property type="entry name" value="Aquaporin-like"/>
    <property type="match status" value="1"/>
</dbReference>
<protein>
    <submittedName>
        <fullName evidence="10">Probable aquaporin TIP5-1</fullName>
    </submittedName>
</protein>
<gene>
    <name evidence="10" type="primary">LOC109021605</name>
</gene>
<keyword evidence="9" id="KW-1185">Reference proteome</keyword>
<comment type="subcellular location">
    <subcellularLocation>
        <location evidence="1">Membrane</location>
        <topology evidence="1">Multi-pass membrane protein</topology>
    </subcellularLocation>
</comment>
<dbReference type="Gramene" id="Jr10_07570_p1">
    <property type="protein sequence ID" value="cds.Jr10_07570_p1"/>
    <property type="gene ID" value="Jr10_07570"/>
</dbReference>
<dbReference type="Proteomes" id="UP000235220">
    <property type="component" value="Chromosome 10"/>
</dbReference>
<dbReference type="Gene3D" id="1.20.1080.10">
    <property type="entry name" value="Glycerol uptake facilitator protein"/>
    <property type="match status" value="1"/>
</dbReference>
<dbReference type="InterPro" id="IPR034294">
    <property type="entry name" value="Aquaporin_transptr"/>
</dbReference>
<keyword evidence="3 8" id="KW-0812">Transmembrane</keyword>
<evidence type="ECO:0000313" key="10">
    <source>
        <dbReference type="RefSeq" id="XP_018859804.1"/>
    </source>
</evidence>
<evidence type="ECO:0000256" key="1">
    <source>
        <dbReference type="ARBA" id="ARBA00004141"/>
    </source>
</evidence>
<keyword evidence="4" id="KW-0677">Repeat</keyword>
<evidence type="ECO:0000256" key="8">
    <source>
        <dbReference type="RuleBase" id="RU000477"/>
    </source>
</evidence>
<dbReference type="FunCoup" id="A0A2I4HUH6">
    <property type="interactions" value="384"/>
</dbReference>
<evidence type="ECO:0000256" key="3">
    <source>
        <dbReference type="ARBA" id="ARBA00022692"/>
    </source>
</evidence>
<organism evidence="9 10">
    <name type="scientific">Juglans regia</name>
    <name type="common">English walnut</name>
    <dbReference type="NCBI Taxonomy" id="51240"/>
    <lineage>
        <taxon>Eukaryota</taxon>
        <taxon>Viridiplantae</taxon>
        <taxon>Streptophyta</taxon>
        <taxon>Embryophyta</taxon>
        <taxon>Tracheophyta</taxon>
        <taxon>Spermatophyta</taxon>
        <taxon>Magnoliopsida</taxon>
        <taxon>eudicotyledons</taxon>
        <taxon>Gunneridae</taxon>
        <taxon>Pentapetalae</taxon>
        <taxon>rosids</taxon>
        <taxon>fabids</taxon>
        <taxon>Fagales</taxon>
        <taxon>Juglandaceae</taxon>
        <taxon>Juglans</taxon>
    </lineage>
</organism>
<dbReference type="FunFam" id="1.20.1080.10:FF:000017">
    <property type="entry name" value="Probable aquaporin TIP5-1"/>
    <property type="match status" value="1"/>
</dbReference>
<dbReference type="PROSITE" id="PS00221">
    <property type="entry name" value="MIP"/>
    <property type="match status" value="1"/>
</dbReference>
<keyword evidence="5" id="KW-1133">Transmembrane helix</keyword>
<dbReference type="InterPro" id="IPR000425">
    <property type="entry name" value="MIP"/>
</dbReference>
<keyword evidence="2 8" id="KW-0813">Transport</keyword>